<feature type="compositionally biased region" description="Polar residues" evidence="1">
    <location>
        <begin position="1"/>
        <end position="17"/>
    </location>
</feature>
<name>A0AAD7XDH2_9APHY</name>
<feature type="region of interest" description="Disordered" evidence="1">
    <location>
        <begin position="106"/>
        <end position="130"/>
    </location>
</feature>
<dbReference type="Proteomes" id="UP001215151">
    <property type="component" value="Unassembled WGS sequence"/>
</dbReference>
<gene>
    <name evidence="2" type="ORF">ONZ51_g2961</name>
</gene>
<feature type="region of interest" description="Disordered" evidence="1">
    <location>
        <begin position="156"/>
        <end position="179"/>
    </location>
</feature>
<reference evidence="2" key="1">
    <citation type="submission" date="2022-11" db="EMBL/GenBank/DDBJ databases">
        <title>Genome Sequence of Cubamyces cubensis.</title>
        <authorList>
            <person name="Buettner E."/>
        </authorList>
    </citation>
    <scope>NUCLEOTIDE SEQUENCE</scope>
    <source>
        <strain evidence="2">MPL-01</strain>
    </source>
</reference>
<evidence type="ECO:0000313" key="3">
    <source>
        <dbReference type="Proteomes" id="UP001215151"/>
    </source>
</evidence>
<evidence type="ECO:0000256" key="1">
    <source>
        <dbReference type="SAM" id="MobiDB-lite"/>
    </source>
</evidence>
<accession>A0AAD7XDH2</accession>
<feature type="compositionally biased region" description="Polar residues" evidence="1">
    <location>
        <begin position="48"/>
        <end position="59"/>
    </location>
</feature>
<comment type="caution">
    <text evidence="2">The sequence shown here is derived from an EMBL/GenBank/DDBJ whole genome shotgun (WGS) entry which is preliminary data.</text>
</comment>
<sequence>MSQFPPSGTDASNTFTTQPPPSHHLHGSSDPLPGARGAPAPAAPNYSADVTNDSRVWQNRTDREFGAGSDTGAVMAGGQHSAGATGKEASAYDENMTGKKTAFSEERPLGVQPTERGGVAIGGDPDLPEGKAKMTDKIIGKTQKVTGKVMGNAALHEKGELREAGGKAAAQGQARAPHD</sequence>
<proteinExistence type="predicted"/>
<protein>
    <submittedName>
        <fullName evidence="2">Uncharacterized protein</fullName>
    </submittedName>
</protein>
<dbReference type="EMBL" id="JAPEVG010000049">
    <property type="protein sequence ID" value="KAJ8489411.1"/>
    <property type="molecule type" value="Genomic_DNA"/>
</dbReference>
<feature type="compositionally biased region" description="Low complexity" evidence="1">
    <location>
        <begin position="166"/>
        <end position="179"/>
    </location>
</feature>
<evidence type="ECO:0000313" key="2">
    <source>
        <dbReference type="EMBL" id="KAJ8489411.1"/>
    </source>
</evidence>
<feature type="compositionally biased region" description="Low complexity" evidence="1">
    <location>
        <begin position="31"/>
        <end position="44"/>
    </location>
</feature>
<dbReference type="AlphaFoldDB" id="A0AAD7XDH2"/>
<feature type="compositionally biased region" description="Basic and acidic residues" evidence="1">
    <location>
        <begin position="156"/>
        <end position="165"/>
    </location>
</feature>
<feature type="region of interest" description="Disordered" evidence="1">
    <location>
        <begin position="1"/>
        <end position="93"/>
    </location>
</feature>
<keyword evidence="3" id="KW-1185">Reference proteome</keyword>
<organism evidence="2 3">
    <name type="scientific">Trametes cubensis</name>
    <dbReference type="NCBI Taxonomy" id="1111947"/>
    <lineage>
        <taxon>Eukaryota</taxon>
        <taxon>Fungi</taxon>
        <taxon>Dikarya</taxon>
        <taxon>Basidiomycota</taxon>
        <taxon>Agaricomycotina</taxon>
        <taxon>Agaricomycetes</taxon>
        <taxon>Polyporales</taxon>
        <taxon>Polyporaceae</taxon>
        <taxon>Trametes</taxon>
    </lineage>
</organism>